<dbReference type="InterPro" id="IPR044607">
    <property type="entry name" value="RKD-like"/>
</dbReference>
<evidence type="ECO:0000256" key="7">
    <source>
        <dbReference type="SAM" id="Coils"/>
    </source>
</evidence>
<keyword evidence="4" id="KW-0238">DNA-binding</keyword>
<dbReference type="PANTHER" id="PTHR46373:SF20">
    <property type="entry name" value="PROTEIN RKD1"/>
    <property type="match status" value="1"/>
</dbReference>
<evidence type="ECO:0000256" key="4">
    <source>
        <dbReference type="ARBA" id="ARBA00023125"/>
    </source>
</evidence>
<evidence type="ECO:0000256" key="1">
    <source>
        <dbReference type="ARBA" id="ARBA00004049"/>
    </source>
</evidence>
<sequence length="290" mass="33980">MKSQQLMGWTSYQYQDIDENPFSLTSQYPYSENGEWYPSALDWTREFALQDCYFDAVPLMASYDADPLYETLSIEPTPTDYDFYDIGKGFSVWNEVDKVFDSEKVMLLCNIDGKESGKQEMEQEGSVNRDREERNNSSTRMLTRKTISEYFYMPITKAAKELNVGLTLLKKRCRELGIRRWPHRKLMSLQTLINNVQELGKEEGNESEEKLRNAVEILEKEKKLLEEMPDIELEDHTKRLRQACFKANYKKRKLIEQMEAAHCSSLSGEYSYGYEEAQDIKSLLPLPRLI</sequence>
<feature type="region of interest" description="Disordered" evidence="8">
    <location>
        <begin position="116"/>
        <end position="139"/>
    </location>
</feature>
<feature type="domain" description="RWP-RK" evidence="9">
    <location>
        <begin position="122"/>
        <end position="209"/>
    </location>
</feature>
<organism evidence="10 11">
    <name type="scientific">Clitoria ternatea</name>
    <name type="common">Butterfly pea</name>
    <dbReference type="NCBI Taxonomy" id="43366"/>
    <lineage>
        <taxon>Eukaryota</taxon>
        <taxon>Viridiplantae</taxon>
        <taxon>Streptophyta</taxon>
        <taxon>Embryophyta</taxon>
        <taxon>Tracheophyta</taxon>
        <taxon>Spermatophyta</taxon>
        <taxon>Magnoliopsida</taxon>
        <taxon>eudicotyledons</taxon>
        <taxon>Gunneridae</taxon>
        <taxon>Pentapetalae</taxon>
        <taxon>rosids</taxon>
        <taxon>fabids</taxon>
        <taxon>Fabales</taxon>
        <taxon>Fabaceae</taxon>
        <taxon>Papilionoideae</taxon>
        <taxon>50 kb inversion clade</taxon>
        <taxon>NPAAA clade</taxon>
        <taxon>indigoferoid/millettioid clade</taxon>
        <taxon>Phaseoleae</taxon>
        <taxon>Clitoria</taxon>
    </lineage>
</organism>
<evidence type="ECO:0000313" key="11">
    <source>
        <dbReference type="Proteomes" id="UP001359559"/>
    </source>
</evidence>
<comment type="caution">
    <text evidence="10">The sequence shown here is derived from an EMBL/GenBank/DDBJ whole genome shotgun (WGS) entry which is preliminary data.</text>
</comment>
<evidence type="ECO:0000256" key="2">
    <source>
        <dbReference type="ARBA" id="ARBA00023015"/>
    </source>
</evidence>
<gene>
    <name evidence="10" type="ORF">RJT34_33421</name>
</gene>
<name>A0AAN9F0C3_CLITE</name>
<dbReference type="PROSITE" id="PS51519">
    <property type="entry name" value="RWP_RK"/>
    <property type="match status" value="1"/>
</dbReference>
<keyword evidence="5" id="KW-0804">Transcription</keyword>
<dbReference type="EMBL" id="JAYKXN010000008">
    <property type="protein sequence ID" value="KAK7265798.1"/>
    <property type="molecule type" value="Genomic_DNA"/>
</dbReference>
<evidence type="ECO:0000259" key="9">
    <source>
        <dbReference type="PROSITE" id="PS51519"/>
    </source>
</evidence>
<keyword evidence="2" id="KW-0805">Transcription regulation</keyword>
<protein>
    <recommendedName>
        <fullName evidence="9">RWP-RK domain-containing protein</fullName>
    </recommendedName>
</protein>
<evidence type="ECO:0000256" key="3">
    <source>
        <dbReference type="ARBA" id="ARBA00023054"/>
    </source>
</evidence>
<evidence type="ECO:0000256" key="6">
    <source>
        <dbReference type="ARBA" id="ARBA00023242"/>
    </source>
</evidence>
<dbReference type="GO" id="GO:0003677">
    <property type="term" value="F:DNA binding"/>
    <property type="evidence" value="ECO:0007669"/>
    <property type="project" value="UniProtKB-KW"/>
</dbReference>
<dbReference type="Proteomes" id="UP001359559">
    <property type="component" value="Unassembled WGS sequence"/>
</dbReference>
<keyword evidence="11" id="KW-1185">Reference proteome</keyword>
<keyword evidence="6" id="KW-0539">Nucleus</keyword>
<reference evidence="10 11" key="1">
    <citation type="submission" date="2024-01" db="EMBL/GenBank/DDBJ databases">
        <title>The genomes of 5 underutilized Papilionoideae crops provide insights into root nodulation and disease resistance.</title>
        <authorList>
            <person name="Yuan L."/>
        </authorList>
    </citation>
    <scope>NUCLEOTIDE SEQUENCE [LARGE SCALE GENOMIC DNA]</scope>
    <source>
        <strain evidence="10">LY-2023</strain>
        <tissue evidence="10">Leaf</tissue>
    </source>
</reference>
<dbReference type="AlphaFoldDB" id="A0AAN9F0C3"/>
<proteinExistence type="predicted"/>
<feature type="coiled-coil region" evidence="7">
    <location>
        <begin position="201"/>
        <end position="228"/>
    </location>
</feature>
<dbReference type="GO" id="GO:0003700">
    <property type="term" value="F:DNA-binding transcription factor activity"/>
    <property type="evidence" value="ECO:0007669"/>
    <property type="project" value="InterPro"/>
</dbReference>
<dbReference type="Pfam" id="PF02042">
    <property type="entry name" value="RWP-RK"/>
    <property type="match status" value="1"/>
</dbReference>
<accession>A0AAN9F0C3</accession>
<evidence type="ECO:0000256" key="5">
    <source>
        <dbReference type="ARBA" id="ARBA00023163"/>
    </source>
</evidence>
<evidence type="ECO:0000256" key="8">
    <source>
        <dbReference type="SAM" id="MobiDB-lite"/>
    </source>
</evidence>
<dbReference type="InterPro" id="IPR003035">
    <property type="entry name" value="RWP-RK_dom"/>
</dbReference>
<dbReference type="PANTHER" id="PTHR46373">
    <property type="entry name" value="PROTEIN RKD4"/>
    <property type="match status" value="1"/>
</dbReference>
<comment type="function">
    <text evidence="1">Putative transcription factor.</text>
</comment>
<feature type="compositionally biased region" description="Basic and acidic residues" evidence="8">
    <location>
        <begin position="116"/>
        <end position="135"/>
    </location>
</feature>
<keyword evidence="3 7" id="KW-0175">Coiled coil</keyword>
<evidence type="ECO:0000313" key="10">
    <source>
        <dbReference type="EMBL" id="KAK7265798.1"/>
    </source>
</evidence>